<keyword evidence="5 7" id="KW-1133">Transmembrane helix</keyword>
<dbReference type="InterPro" id="IPR011701">
    <property type="entry name" value="MFS"/>
</dbReference>
<dbReference type="FunFam" id="1.20.1720.10:FF:000004">
    <property type="entry name" value="EmrB/QacA family drug resistance transporter"/>
    <property type="match status" value="1"/>
</dbReference>
<sequence>MSTPPHDASTQPDALIQADAPIQPDASNQDGGVIPTAFTHRQIVVILFGLMTGMLLAALDQTIVSTALPTIVGDLGGLEHLSWVVTAYLLASTASTPLYGKISDLYGRKPVFRFAIVVFLIGSILAGISTQMGELIAARGIQGLGAGGLMSLAFAIIGDVIPPRERGRYQGYFGAVFAVSSVAGPLLGGFFVDHLSWHWIFFINIPLGIVALVVTDRALHGLRHVRREHSIDYAGAALLVVAVSSLLLGLVLGGGDGWTSPQILSYLIGGAVLSAVFVWWEGRATEPILPLRLFRNRIFSVSSTIGFVIGFAMFGAIVFLPIYLQIVRGVSPTQSGLELLPLMAGLFVASVGSGRRITTTGRYKRFPIVGTALTAAALWLLSTLGSDTPYWRTAVYMVVLGAGIGLVMQVLVLAMQNSVDPRDMGVATSSATFFRSMGGTFGTAIFGTVLANQLTSQLAHRLPAAALHGVNPSQLTGSPQVIGALPAAVREPVIASFVGALDSVFMTAVPFVVVAFVLTWFLQEIELRGHHAAPAEMVEPSAMI</sequence>
<dbReference type="PRINTS" id="PR01036">
    <property type="entry name" value="TCRTETB"/>
</dbReference>
<feature type="transmembrane region" description="Helical" evidence="7">
    <location>
        <begin position="394"/>
        <end position="414"/>
    </location>
</feature>
<feature type="transmembrane region" description="Helical" evidence="7">
    <location>
        <begin position="426"/>
        <end position="451"/>
    </location>
</feature>
<feature type="transmembrane region" description="Helical" evidence="7">
    <location>
        <begin position="504"/>
        <end position="522"/>
    </location>
</feature>
<keyword evidence="3" id="KW-1003">Cell membrane</keyword>
<dbReference type="PANTHER" id="PTHR23501:SF197">
    <property type="entry name" value="COMD"/>
    <property type="match status" value="1"/>
</dbReference>
<dbReference type="AlphaFoldDB" id="A0A1J5R118"/>
<dbReference type="Pfam" id="PF07690">
    <property type="entry name" value="MFS_1"/>
    <property type="match status" value="1"/>
</dbReference>
<name>A0A1J5R118_9ZZZZ</name>
<keyword evidence="2" id="KW-0813">Transport</keyword>
<feature type="transmembrane region" description="Helical" evidence="7">
    <location>
        <begin position="366"/>
        <end position="382"/>
    </location>
</feature>
<feature type="transmembrane region" description="Helical" evidence="7">
    <location>
        <begin position="136"/>
        <end position="157"/>
    </location>
</feature>
<evidence type="ECO:0000256" key="1">
    <source>
        <dbReference type="ARBA" id="ARBA00004651"/>
    </source>
</evidence>
<feature type="transmembrane region" description="Helical" evidence="7">
    <location>
        <begin position="197"/>
        <end position="219"/>
    </location>
</feature>
<dbReference type="PROSITE" id="PS50850">
    <property type="entry name" value="MFS"/>
    <property type="match status" value="1"/>
</dbReference>
<feature type="transmembrane region" description="Helical" evidence="7">
    <location>
        <begin position="169"/>
        <end position="191"/>
    </location>
</feature>
<dbReference type="GO" id="GO:0005886">
    <property type="term" value="C:plasma membrane"/>
    <property type="evidence" value="ECO:0007669"/>
    <property type="project" value="UniProtKB-SubCell"/>
</dbReference>
<organism evidence="9">
    <name type="scientific">mine drainage metagenome</name>
    <dbReference type="NCBI Taxonomy" id="410659"/>
    <lineage>
        <taxon>unclassified sequences</taxon>
        <taxon>metagenomes</taxon>
        <taxon>ecological metagenomes</taxon>
    </lineage>
</organism>
<keyword evidence="4 7" id="KW-0812">Transmembrane</keyword>
<feature type="transmembrane region" description="Helical" evidence="7">
    <location>
        <begin position="231"/>
        <end position="251"/>
    </location>
</feature>
<feature type="transmembrane region" description="Helical" evidence="7">
    <location>
        <begin position="80"/>
        <end position="99"/>
    </location>
</feature>
<protein>
    <submittedName>
        <fullName evidence="9">Multidrug resistance protein 3</fullName>
    </submittedName>
</protein>
<dbReference type="SUPFAM" id="SSF103473">
    <property type="entry name" value="MFS general substrate transporter"/>
    <property type="match status" value="1"/>
</dbReference>
<evidence type="ECO:0000256" key="6">
    <source>
        <dbReference type="ARBA" id="ARBA00023136"/>
    </source>
</evidence>
<dbReference type="CDD" id="cd17502">
    <property type="entry name" value="MFS_Azr1_MDR_like"/>
    <property type="match status" value="1"/>
</dbReference>
<evidence type="ECO:0000313" key="9">
    <source>
        <dbReference type="EMBL" id="OIQ83419.1"/>
    </source>
</evidence>
<keyword evidence="6 7" id="KW-0472">Membrane</keyword>
<comment type="caution">
    <text evidence="9">The sequence shown here is derived from an EMBL/GenBank/DDBJ whole genome shotgun (WGS) entry which is preliminary data.</text>
</comment>
<dbReference type="Gene3D" id="1.20.1720.10">
    <property type="entry name" value="Multidrug resistance protein D"/>
    <property type="match status" value="1"/>
</dbReference>
<feature type="domain" description="Major facilitator superfamily (MFS) profile" evidence="8">
    <location>
        <begin position="46"/>
        <end position="527"/>
    </location>
</feature>
<feature type="transmembrane region" description="Helical" evidence="7">
    <location>
        <begin position="301"/>
        <end position="324"/>
    </location>
</feature>
<feature type="transmembrane region" description="Helical" evidence="7">
    <location>
        <begin position="263"/>
        <end position="280"/>
    </location>
</feature>
<feature type="transmembrane region" description="Helical" evidence="7">
    <location>
        <begin position="43"/>
        <end position="68"/>
    </location>
</feature>
<proteinExistence type="predicted"/>
<dbReference type="InterPro" id="IPR004638">
    <property type="entry name" value="EmrB-like"/>
</dbReference>
<evidence type="ECO:0000256" key="2">
    <source>
        <dbReference type="ARBA" id="ARBA00022448"/>
    </source>
</evidence>
<dbReference type="EMBL" id="MLJW01000705">
    <property type="protein sequence ID" value="OIQ83419.1"/>
    <property type="molecule type" value="Genomic_DNA"/>
</dbReference>
<evidence type="ECO:0000256" key="3">
    <source>
        <dbReference type="ARBA" id="ARBA00022475"/>
    </source>
</evidence>
<comment type="subcellular location">
    <subcellularLocation>
        <location evidence="1">Cell membrane</location>
        <topology evidence="1">Multi-pass membrane protein</topology>
    </subcellularLocation>
</comment>
<dbReference type="NCBIfam" id="TIGR00711">
    <property type="entry name" value="efflux_EmrB"/>
    <property type="match status" value="1"/>
</dbReference>
<dbReference type="InterPro" id="IPR020846">
    <property type="entry name" value="MFS_dom"/>
</dbReference>
<gene>
    <name evidence="9" type="primary">bmr3_5</name>
    <name evidence="9" type="ORF">GALL_347840</name>
</gene>
<reference evidence="9" key="1">
    <citation type="submission" date="2016-10" db="EMBL/GenBank/DDBJ databases">
        <title>Sequence of Gallionella enrichment culture.</title>
        <authorList>
            <person name="Poehlein A."/>
            <person name="Muehling M."/>
            <person name="Daniel R."/>
        </authorList>
    </citation>
    <scope>NUCLEOTIDE SEQUENCE</scope>
</reference>
<dbReference type="GO" id="GO:0022857">
    <property type="term" value="F:transmembrane transporter activity"/>
    <property type="evidence" value="ECO:0007669"/>
    <property type="project" value="InterPro"/>
</dbReference>
<dbReference type="Gene3D" id="1.20.1250.20">
    <property type="entry name" value="MFS general substrate transporter like domains"/>
    <property type="match status" value="1"/>
</dbReference>
<feature type="transmembrane region" description="Helical" evidence="7">
    <location>
        <begin position="111"/>
        <end position="130"/>
    </location>
</feature>
<evidence type="ECO:0000259" key="8">
    <source>
        <dbReference type="PROSITE" id="PS50850"/>
    </source>
</evidence>
<evidence type="ECO:0000256" key="7">
    <source>
        <dbReference type="SAM" id="Phobius"/>
    </source>
</evidence>
<feature type="transmembrane region" description="Helical" evidence="7">
    <location>
        <begin position="336"/>
        <end position="354"/>
    </location>
</feature>
<dbReference type="InterPro" id="IPR036259">
    <property type="entry name" value="MFS_trans_sf"/>
</dbReference>
<dbReference type="PANTHER" id="PTHR23501">
    <property type="entry name" value="MAJOR FACILITATOR SUPERFAMILY"/>
    <property type="match status" value="1"/>
</dbReference>
<evidence type="ECO:0000256" key="4">
    <source>
        <dbReference type="ARBA" id="ARBA00022692"/>
    </source>
</evidence>
<evidence type="ECO:0000256" key="5">
    <source>
        <dbReference type="ARBA" id="ARBA00022989"/>
    </source>
</evidence>
<accession>A0A1J5R118</accession>